<sequence length="107" mass="11644">MTRGSVIASFFQLGHGKPIGMQRATVAFGNRSLTLHAAPNCMTTSSINSYSLYLGQALIQGRVVIALAYTPRLAAFLTRTCLLLNKQQKNVHARVRRQFACDCGNGT</sequence>
<dbReference type="EMBL" id="SPUK01000009">
    <property type="protein sequence ID" value="TQV94834.1"/>
    <property type="molecule type" value="Genomic_DNA"/>
</dbReference>
<evidence type="ECO:0000313" key="2">
    <source>
        <dbReference type="Proteomes" id="UP000315783"/>
    </source>
</evidence>
<dbReference type="AlphaFoldDB" id="A0A545UZD6"/>
<proteinExistence type="predicted"/>
<reference evidence="1 2" key="1">
    <citation type="journal article" date="2019" name="Appl. Microbiol. Biotechnol.">
        <title>Genome sequence of Isaria javanica and comparative genome analysis insights into family S53 peptidase evolution in fungal entomopathogens.</title>
        <authorList>
            <person name="Lin R."/>
            <person name="Zhang X."/>
            <person name="Xin B."/>
            <person name="Zou M."/>
            <person name="Gao Y."/>
            <person name="Qin F."/>
            <person name="Hu Q."/>
            <person name="Xie B."/>
            <person name="Cheng X."/>
        </authorList>
    </citation>
    <scope>NUCLEOTIDE SEQUENCE [LARGE SCALE GENOMIC DNA]</scope>
    <source>
        <strain evidence="1 2">IJ1G</strain>
    </source>
</reference>
<gene>
    <name evidence="1" type="ORF">IF1G_06845</name>
</gene>
<name>A0A545UZD6_9HYPO</name>
<accession>A0A545UZD6</accession>
<dbReference type="Proteomes" id="UP000315783">
    <property type="component" value="Unassembled WGS sequence"/>
</dbReference>
<protein>
    <submittedName>
        <fullName evidence="1">Uncharacterized protein</fullName>
    </submittedName>
</protein>
<comment type="caution">
    <text evidence="1">The sequence shown here is derived from an EMBL/GenBank/DDBJ whole genome shotgun (WGS) entry which is preliminary data.</text>
</comment>
<keyword evidence="2" id="KW-1185">Reference proteome</keyword>
<organism evidence="1 2">
    <name type="scientific">Cordyceps javanica</name>
    <dbReference type="NCBI Taxonomy" id="43265"/>
    <lineage>
        <taxon>Eukaryota</taxon>
        <taxon>Fungi</taxon>
        <taxon>Dikarya</taxon>
        <taxon>Ascomycota</taxon>
        <taxon>Pezizomycotina</taxon>
        <taxon>Sordariomycetes</taxon>
        <taxon>Hypocreomycetidae</taxon>
        <taxon>Hypocreales</taxon>
        <taxon>Cordycipitaceae</taxon>
        <taxon>Cordyceps</taxon>
    </lineage>
</organism>
<evidence type="ECO:0000313" key="1">
    <source>
        <dbReference type="EMBL" id="TQV94834.1"/>
    </source>
</evidence>